<evidence type="ECO:0000313" key="2">
    <source>
        <dbReference type="EMBL" id="RNA35596.1"/>
    </source>
</evidence>
<gene>
    <name evidence="2" type="ORF">BpHYR1_024040</name>
</gene>
<comment type="caution">
    <text evidence="2">The sequence shown here is derived from an EMBL/GenBank/DDBJ whole genome shotgun (WGS) entry which is preliminary data.</text>
</comment>
<evidence type="ECO:0000256" key="1">
    <source>
        <dbReference type="SAM" id="SignalP"/>
    </source>
</evidence>
<dbReference type="EMBL" id="REGN01001311">
    <property type="protein sequence ID" value="RNA35596.1"/>
    <property type="molecule type" value="Genomic_DNA"/>
</dbReference>
<accession>A0A3M7SIJ5</accession>
<evidence type="ECO:0000313" key="3">
    <source>
        <dbReference type="Proteomes" id="UP000276133"/>
    </source>
</evidence>
<feature type="chain" id="PRO_5018326412" evidence="1">
    <location>
        <begin position="23"/>
        <end position="179"/>
    </location>
</feature>
<protein>
    <submittedName>
        <fullName evidence="2">Uncharacterized protein</fullName>
    </submittedName>
</protein>
<name>A0A3M7SIJ5_BRAPC</name>
<sequence length="179" mass="21332">MDCFRSLVSLIMSYLMPSSVDSEKKSHINYTCVDKPYGVLSFEILIQIRFQIESTKKQKEKFYLKLLEDYITVLDYLCHKSSKMLFYNYLRKLKEISDSEYDSKFVRIIKYTKKSFLLGLKELDNQLISLDKIKKKIHDLHEIMDAFVEKYADNVFILNYVNLLKKLPQLSLMRRGIKI</sequence>
<dbReference type="OrthoDB" id="10414542at2759"/>
<feature type="signal peptide" evidence="1">
    <location>
        <begin position="1"/>
        <end position="22"/>
    </location>
</feature>
<keyword evidence="3" id="KW-1185">Reference proteome</keyword>
<proteinExistence type="predicted"/>
<reference evidence="2 3" key="1">
    <citation type="journal article" date="2018" name="Sci. Rep.">
        <title>Genomic signatures of local adaptation to the degree of environmental predictability in rotifers.</title>
        <authorList>
            <person name="Franch-Gras L."/>
            <person name="Hahn C."/>
            <person name="Garcia-Roger E.M."/>
            <person name="Carmona M.J."/>
            <person name="Serra M."/>
            <person name="Gomez A."/>
        </authorList>
    </citation>
    <scope>NUCLEOTIDE SEQUENCE [LARGE SCALE GENOMIC DNA]</scope>
    <source>
        <strain evidence="2">HYR1</strain>
    </source>
</reference>
<dbReference type="AlphaFoldDB" id="A0A3M7SIJ5"/>
<organism evidence="2 3">
    <name type="scientific">Brachionus plicatilis</name>
    <name type="common">Marine rotifer</name>
    <name type="synonym">Brachionus muelleri</name>
    <dbReference type="NCBI Taxonomy" id="10195"/>
    <lineage>
        <taxon>Eukaryota</taxon>
        <taxon>Metazoa</taxon>
        <taxon>Spiralia</taxon>
        <taxon>Gnathifera</taxon>
        <taxon>Rotifera</taxon>
        <taxon>Eurotatoria</taxon>
        <taxon>Monogononta</taxon>
        <taxon>Pseudotrocha</taxon>
        <taxon>Ploima</taxon>
        <taxon>Brachionidae</taxon>
        <taxon>Brachionus</taxon>
    </lineage>
</organism>
<dbReference type="Proteomes" id="UP000276133">
    <property type="component" value="Unassembled WGS sequence"/>
</dbReference>
<keyword evidence="1" id="KW-0732">Signal</keyword>